<dbReference type="InterPro" id="IPR001932">
    <property type="entry name" value="PPM-type_phosphatase-like_dom"/>
</dbReference>
<evidence type="ECO:0000313" key="3">
    <source>
        <dbReference type="EMBL" id="GMA86889.1"/>
    </source>
</evidence>
<feature type="compositionally biased region" description="Low complexity" evidence="1">
    <location>
        <begin position="60"/>
        <end position="78"/>
    </location>
</feature>
<dbReference type="Gene3D" id="3.60.40.10">
    <property type="entry name" value="PPM-type phosphatase domain"/>
    <property type="match status" value="1"/>
</dbReference>
<dbReference type="Proteomes" id="UP001157017">
    <property type="component" value="Unassembled WGS sequence"/>
</dbReference>
<evidence type="ECO:0000313" key="4">
    <source>
        <dbReference type="Proteomes" id="UP001157017"/>
    </source>
</evidence>
<proteinExistence type="predicted"/>
<feature type="region of interest" description="Disordered" evidence="1">
    <location>
        <begin position="55"/>
        <end position="88"/>
    </location>
</feature>
<organism evidence="3 4">
    <name type="scientific">Angustibacter aerolatus</name>
    <dbReference type="NCBI Taxonomy" id="1162965"/>
    <lineage>
        <taxon>Bacteria</taxon>
        <taxon>Bacillati</taxon>
        <taxon>Actinomycetota</taxon>
        <taxon>Actinomycetes</taxon>
        <taxon>Kineosporiales</taxon>
        <taxon>Kineosporiaceae</taxon>
    </lineage>
</organism>
<comment type="caution">
    <text evidence="3">The sequence shown here is derived from an EMBL/GenBank/DDBJ whole genome shotgun (WGS) entry which is preliminary data.</text>
</comment>
<gene>
    <name evidence="3" type="ORF">GCM10025868_21390</name>
</gene>
<evidence type="ECO:0000259" key="2">
    <source>
        <dbReference type="Pfam" id="PF07228"/>
    </source>
</evidence>
<evidence type="ECO:0000256" key="1">
    <source>
        <dbReference type="SAM" id="MobiDB-lite"/>
    </source>
</evidence>
<name>A0ABQ6JHP6_9ACTN</name>
<sequence length="88" mass="9159">MVLTALDLAMADLPVDTMATAVLAHVEPLEDHCGVRVRWSNAGHPPPVLLLPDGTAEPMAAKPGSCSASSPASTAPTTRSRCRRGRPC</sequence>
<reference evidence="4" key="1">
    <citation type="journal article" date="2019" name="Int. J. Syst. Evol. Microbiol.">
        <title>The Global Catalogue of Microorganisms (GCM) 10K type strain sequencing project: providing services to taxonomists for standard genome sequencing and annotation.</title>
        <authorList>
            <consortium name="The Broad Institute Genomics Platform"/>
            <consortium name="The Broad Institute Genome Sequencing Center for Infectious Disease"/>
            <person name="Wu L."/>
            <person name="Ma J."/>
        </authorList>
    </citation>
    <scope>NUCLEOTIDE SEQUENCE [LARGE SCALE GENOMIC DNA]</scope>
    <source>
        <strain evidence="4">NBRC 108730</strain>
    </source>
</reference>
<feature type="domain" description="PPM-type phosphatase" evidence="2">
    <location>
        <begin position="2"/>
        <end position="64"/>
    </location>
</feature>
<dbReference type="EMBL" id="BSUZ01000001">
    <property type="protein sequence ID" value="GMA86889.1"/>
    <property type="molecule type" value="Genomic_DNA"/>
</dbReference>
<protein>
    <recommendedName>
        <fullName evidence="2">PPM-type phosphatase domain-containing protein</fullName>
    </recommendedName>
</protein>
<keyword evidence="4" id="KW-1185">Reference proteome</keyword>
<dbReference type="InterPro" id="IPR036457">
    <property type="entry name" value="PPM-type-like_dom_sf"/>
</dbReference>
<accession>A0ABQ6JHP6</accession>
<dbReference type="Pfam" id="PF07228">
    <property type="entry name" value="SpoIIE"/>
    <property type="match status" value="1"/>
</dbReference>